<dbReference type="Pfam" id="PF01833">
    <property type="entry name" value="TIG"/>
    <property type="match status" value="13"/>
</dbReference>
<reference evidence="4" key="2">
    <citation type="submission" date="2012-11" db="EMBL/GenBank/DDBJ databases">
        <authorList>
            <person name="Kuo A."/>
            <person name="Curtis B.A."/>
            <person name="Tanifuji G."/>
            <person name="Burki F."/>
            <person name="Gruber A."/>
            <person name="Irimia M."/>
            <person name="Maruyama S."/>
            <person name="Arias M.C."/>
            <person name="Ball S.G."/>
            <person name="Gile G.H."/>
            <person name="Hirakawa Y."/>
            <person name="Hopkins J.F."/>
            <person name="Rensing S.A."/>
            <person name="Schmutz J."/>
            <person name="Symeonidi A."/>
            <person name="Elias M."/>
            <person name="Eveleigh R.J."/>
            <person name="Herman E.K."/>
            <person name="Klute M.J."/>
            <person name="Nakayama T."/>
            <person name="Obornik M."/>
            <person name="Reyes-Prieto A."/>
            <person name="Armbrust E.V."/>
            <person name="Aves S.J."/>
            <person name="Beiko R.G."/>
            <person name="Coutinho P."/>
            <person name="Dacks J.B."/>
            <person name="Durnford D.G."/>
            <person name="Fast N.M."/>
            <person name="Green B.R."/>
            <person name="Grisdale C."/>
            <person name="Hempe F."/>
            <person name="Henrissat B."/>
            <person name="Hoppner M.P."/>
            <person name="Ishida K.-I."/>
            <person name="Kim E."/>
            <person name="Koreny L."/>
            <person name="Kroth P.G."/>
            <person name="Liu Y."/>
            <person name="Malik S.-B."/>
            <person name="Maier U.G."/>
            <person name="McRose D."/>
            <person name="Mock T."/>
            <person name="Neilson J.A."/>
            <person name="Onodera N.T."/>
            <person name="Poole A.M."/>
            <person name="Pritham E.J."/>
            <person name="Richards T.A."/>
            <person name="Rocap G."/>
            <person name="Roy S.W."/>
            <person name="Sarai C."/>
            <person name="Schaack S."/>
            <person name="Shirato S."/>
            <person name="Slamovits C.H."/>
            <person name="Spencer D.F."/>
            <person name="Suzuki S."/>
            <person name="Worden A.Z."/>
            <person name="Zauner S."/>
            <person name="Barry K."/>
            <person name="Bell C."/>
            <person name="Bharti A.K."/>
            <person name="Crow J.A."/>
            <person name="Grimwood J."/>
            <person name="Kramer R."/>
            <person name="Lindquist E."/>
            <person name="Lucas S."/>
            <person name="Salamov A."/>
            <person name="McFadden G.I."/>
            <person name="Lane C.E."/>
            <person name="Keeling P.J."/>
            <person name="Gray M.W."/>
            <person name="Grigoriev I.V."/>
            <person name="Archibald J.M."/>
        </authorList>
    </citation>
    <scope>NUCLEOTIDE SEQUENCE</scope>
    <source>
        <strain evidence="4">CCMP2712</strain>
    </source>
</reference>
<feature type="domain" description="IPT/TIG" evidence="1">
    <location>
        <begin position="1703"/>
        <end position="1789"/>
    </location>
</feature>
<dbReference type="EnsemblProtists" id="EKX40408">
    <property type="protein sequence ID" value="EKX40408"/>
    <property type="gene ID" value="GUITHDRAFT_142729"/>
</dbReference>
<sequence length="2254" mass="243232">MTPGSFTQSDVVQCYLPPVLQGLVSISVHIGNHHSQGLGFLVYEPMKVSAVLPSEGPTALKSMVTILGSHFLAEAGLACWFDQTPSSEPAQVLTSTSLTCVVPALQADGVQVTIRSMDDKVQGESVQYLLKQVPHIKNVQPTQSDSATDLITLIGEGFSGSLLQYCRFGYQHLRSRLTPLSASAVVCERPTKAVGNMSLTLESEDSSHKSMPYTIMFHSRESVMTAQPSMADVSGGTAVYVSGVFPPHASIECVFDQLRVKSSLISSTQVRCTAPPHDAGEVHLELLIGNKRSLVTSSFSFVDAGVPEISNVIPRRALSNKGGVVTIYGQNFLPGLSLCEVGGDSTAVMGDSRSMVTCNLSPQPQGKYELSIYTPAVDGFSNKILISYEAAPTVSGYVNGVLHSSITVIGSHFLSVEDLVCRLNASSSQSQPGQWLSSSLVKCSIPQRHEGPTTLSVSMSGLDECVGDVVFEAVPRSRAILITPTIGPLGGGTRVEVSASDFPQRGALCWFGQLAVEAEVVESDKAYCITRAVEYPGAVKFGIGQEREERDSLDLIFEFAMPPSISGIHPLQVPRVDNTIVEVEGVNFREDSMWLFSHQTGSITVFGRGFDYKSEYWCDFRHDEAHPQLAVWLTSTKLACLSPSQTPGEKLLYVSQDGGAMTSELVLEVIAAPEITDVVPSLGVTSVPTRLEVVGSGFQDGFLCCMGTTVLPSSVVSDSKIECTIPATAVPEDLTIGIGMEDTECTEHPSGQVRIMEACSLVSALPDVGSSSGRNESVILTGKGFVKEQDRECWFGAAKSTSLWLSSSLVTCELPPHPAGSVVISLSMQGVKYCESSFNFTYLGEASVQAIRPSAVYETGGTEVTLSGHFMHRVTFELLVGDHAMSCQVQDSDQATCVTPPKLKGVYRLRPSAHSMEINPACVVRYVGLPSVSSIHPTSGPSQGGTRLLLEGEDFEAEMLLCAFARVRVWAEVRSSTVCECVAPASSEGGGRTSLRLVIRDVDYIVGEQSYIYYEPPRIDEIKPSAARVGQEEKITILGRNLDRECGITLGSQRAEVSEYVSSTMVVVLVPGRARSAWQGNMTVGISRNGVDWDTHGFGYEWTSGFVVMRIEPSVGGVDGGDWIRVEGYGYAKEVVNINFGDRQARCNVTSEWEVSCLSPRGEAGQVSVYGEGSRETEGAWFVYHQRVRVEKIWPTSGSLEGGDTVMVFLQSGLIAGMDGFCKFCNVSVKAVLSRDRKVFMCRSPSHTPAVCYFGFFFQSQKKALSEDLVFEFFERPHIDFIKPLIVLKDISSSISVFGSGLSLKNLYIKAGLAPEEKLVVLSDDSGHFPIHRTITGNLSITILDDSFSPVYTAQISVIDQILLTSVSPQIWYHDTNSFLVTIIAKDLPQIAQTSSLSCKIGAYSSPLEQCGFELQGCRLPFLDEGSHTLSLFFSGIRVSKNELLIHRFVCRFDRIFLLNEENILVLGKFLVGQTYHCKFNSSYSLLAMMISSTSITCGSPSLIEINHFEIFSNDSVCSGENVTFMEPIPSIDQVAVDYISTPGKVLLEISGSNFLITNLSKCKVGSHIFGKDEIHQKSPILLSISTHTNILARNSSVTLSNDGKIFSRPFFLNENMHLIKNIFPSVGPSAGGVEINVLLDDQGWSFGGSAACEMNGIMTPGSFTQSDVVQCYLPPVLQGLVSISVHIGNHHSQGLGFLVYEPMKVSAVLPSEGPTALKSMVTILGSHFLAEAGLACWFDQTPSSEPAQVLTSTSLTCVVPALQADGVQVTIRSMDDKVQGESVQYLLKQVPHIKNVQPTQSDSATDLITLIGEGFSGSLLQYCRFGYQHLRSRLTPLSASAVVCERPTKAVGNMSLTLESEDSSHKSMPYTIMFHSRESVMTAQPSMADVSGGTAVYVSGVFPPHASIECVFDQLRVKSSLISSTQVRCTAPPHDAGEVHLELLIGNKRSLVTSSFSFVDAGVPEISNVIPRRALSNKGGVVTIYGQNFLPGLSLCEVGGDSTAVMGDSRSMVTCNLSPQPQGKYELSIYTPAVDGFSNKILISYEAAPTVSGYVNGVLHSSITVIGSHFLSVEDLVCRLNASSSQSQPGQWLSSSLVKCSIPQRHEGPTTLSVSMFGLDECVGDVVFEAVPRSRAILITPTIGPLGGGTRVEVSASDLPQRGALCWFGQLAVEAEVVESDKAYCITRAVEYPGAVKFGIGQEREERDSLDLIFEFAMPPSISGIHPLQVPRVDNTIVEVYSRLQGAIGVVIP</sequence>
<feature type="domain" description="IPT/TIG" evidence="1">
    <location>
        <begin position="1016"/>
        <end position="1101"/>
    </location>
</feature>
<keyword evidence="4" id="KW-1185">Reference proteome</keyword>
<accession>L1IVX8</accession>
<dbReference type="HOGENOM" id="CLU_227995_0_0_1"/>
<dbReference type="InterPro" id="IPR013783">
    <property type="entry name" value="Ig-like_fold"/>
</dbReference>
<dbReference type="PaxDb" id="55529-EKX40408"/>
<dbReference type="InterPro" id="IPR014756">
    <property type="entry name" value="Ig_E-set"/>
</dbReference>
<dbReference type="OMA" id="TRTWIRI"/>
<protein>
    <recommendedName>
        <fullName evidence="1">IPT/TIG domain-containing protein</fullName>
    </recommendedName>
</protein>
<dbReference type="InterPro" id="IPR031148">
    <property type="entry name" value="Plexin"/>
</dbReference>
<feature type="domain" description="IPT/TIG" evidence="1">
    <location>
        <begin position="845"/>
        <end position="927"/>
    </location>
</feature>
<dbReference type="Proteomes" id="UP000011087">
    <property type="component" value="Unassembled WGS sequence"/>
</dbReference>
<dbReference type="InterPro" id="IPR002909">
    <property type="entry name" value="IPT_dom"/>
</dbReference>
<dbReference type="SMART" id="SM00429">
    <property type="entry name" value="IPT"/>
    <property type="match status" value="11"/>
</dbReference>
<feature type="domain" description="IPT/TIG" evidence="1">
    <location>
        <begin position="306"/>
        <end position="383"/>
    </location>
</feature>
<feature type="domain" description="IPT/TIG" evidence="1">
    <location>
        <begin position="45"/>
        <end position="131"/>
    </location>
</feature>
<evidence type="ECO:0000313" key="2">
    <source>
        <dbReference type="EMBL" id="EKX40408.1"/>
    </source>
</evidence>
<name>L1IVX8_GUITC</name>
<dbReference type="EMBL" id="JH993031">
    <property type="protein sequence ID" value="EKX40408.1"/>
    <property type="molecule type" value="Genomic_DNA"/>
</dbReference>
<dbReference type="OrthoDB" id="125363at2759"/>
<dbReference type="Gene3D" id="2.60.40.10">
    <property type="entry name" value="Immunoglobulins"/>
    <property type="match status" value="18"/>
</dbReference>
<dbReference type="RefSeq" id="XP_005827388.1">
    <property type="nucleotide sequence ID" value="XM_005827331.1"/>
</dbReference>
<evidence type="ECO:0000313" key="3">
    <source>
        <dbReference type="EnsemblProtists" id="EKX40408"/>
    </source>
</evidence>
<feature type="domain" description="IPT/TIG" evidence="1">
    <location>
        <begin position="1880"/>
        <end position="1960"/>
    </location>
</feature>
<evidence type="ECO:0000259" key="1">
    <source>
        <dbReference type="SMART" id="SM00429"/>
    </source>
</evidence>
<reference evidence="3" key="3">
    <citation type="submission" date="2016-03" db="UniProtKB">
        <authorList>
            <consortium name="EnsemblProtists"/>
        </authorList>
    </citation>
    <scope>IDENTIFICATION</scope>
</reference>
<dbReference type="SUPFAM" id="SSF81296">
    <property type="entry name" value="E set domains"/>
    <property type="match status" value="14"/>
</dbReference>
<dbReference type="GO" id="GO:0017154">
    <property type="term" value="F:semaphorin receptor activity"/>
    <property type="evidence" value="ECO:0007669"/>
    <property type="project" value="InterPro"/>
</dbReference>
<feature type="domain" description="IPT/TIG" evidence="1">
    <location>
        <begin position="929"/>
        <end position="1014"/>
    </location>
</feature>
<proteinExistence type="predicted"/>
<dbReference type="PANTHER" id="PTHR22625">
    <property type="entry name" value="PLEXIN"/>
    <property type="match status" value="1"/>
</dbReference>
<dbReference type="CDD" id="cd00603">
    <property type="entry name" value="IPT_PCSR"/>
    <property type="match status" value="1"/>
</dbReference>
<dbReference type="KEGG" id="gtt:GUITHDRAFT_142729"/>
<dbReference type="PANTHER" id="PTHR22625:SF70">
    <property type="entry name" value="PLEXIN A, ISOFORM A"/>
    <property type="match status" value="1"/>
</dbReference>
<reference evidence="2 4" key="1">
    <citation type="journal article" date="2012" name="Nature">
        <title>Algal genomes reveal evolutionary mosaicism and the fate of nucleomorphs.</title>
        <authorList>
            <consortium name="DOE Joint Genome Institute"/>
            <person name="Curtis B.A."/>
            <person name="Tanifuji G."/>
            <person name="Burki F."/>
            <person name="Gruber A."/>
            <person name="Irimia M."/>
            <person name="Maruyama S."/>
            <person name="Arias M.C."/>
            <person name="Ball S.G."/>
            <person name="Gile G.H."/>
            <person name="Hirakawa Y."/>
            <person name="Hopkins J.F."/>
            <person name="Kuo A."/>
            <person name="Rensing S.A."/>
            <person name="Schmutz J."/>
            <person name="Symeonidi A."/>
            <person name="Elias M."/>
            <person name="Eveleigh R.J."/>
            <person name="Herman E.K."/>
            <person name="Klute M.J."/>
            <person name="Nakayama T."/>
            <person name="Obornik M."/>
            <person name="Reyes-Prieto A."/>
            <person name="Armbrust E.V."/>
            <person name="Aves S.J."/>
            <person name="Beiko R.G."/>
            <person name="Coutinho P."/>
            <person name="Dacks J.B."/>
            <person name="Durnford D.G."/>
            <person name="Fast N.M."/>
            <person name="Green B.R."/>
            <person name="Grisdale C.J."/>
            <person name="Hempel F."/>
            <person name="Henrissat B."/>
            <person name="Hoppner M.P."/>
            <person name="Ishida K."/>
            <person name="Kim E."/>
            <person name="Koreny L."/>
            <person name="Kroth P.G."/>
            <person name="Liu Y."/>
            <person name="Malik S.B."/>
            <person name="Maier U.G."/>
            <person name="McRose D."/>
            <person name="Mock T."/>
            <person name="Neilson J.A."/>
            <person name="Onodera N.T."/>
            <person name="Poole A.M."/>
            <person name="Pritham E.J."/>
            <person name="Richards T.A."/>
            <person name="Rocap G."/>
            <person name="Roy S.W."/>
            <person name="Sarai C."/>
            <person name="Schaack S."/>
            <person name="Shirato S."/>
            <person name="Slamovits C.H."/>
            <person name="Spencer D.F."/>
            <person name="Suzuki S."/>
            <person name="Worden A.Z."/>
            <person name="Zauner S."/>
            <person name="Barry K."/>
            <person name="Bell C."/>
            <person name="Bharti A.K."/>
            <person name="Crow J.A."/>
            <person name="Grimwood J."/>
            <person name="Kramer R."/>
            <person name="Lindquist E."/>
            <person name="Lucas S."/>
            <person name="Salamov A."/>
            <person name="McFadden G.I."/>
            <person name="Lane C.E."/>
            <person name="Keeling P.J."/>
            <person name="Gray M.W."/>
            <person name="Grigoriev I.V."/>
            <person name="Archibald J.M."/>
        </authorList>
    </citation>
    <scope>NUCLEOTIDE SEQUENCE</scope>
    <source>
        <strain evidence="2 4">CCMP2712</strain>
    </source>
</reference>
<dbReference type="CDD" id="cd00102">
    <property type="entry name" value="IPT"/>
    <property type="match status" value="3"/>
</dbReference>
<dbReference type="GeneID" id="19046973"/>
<feature type="domain" description="IPT/TIG" evidence="1">
    <location>
        <begin position="222"/>
        <end position="302"/>
    </location>
</feature>
<feature type="domain" description="IPT/TIG" evidence="1">
    <location>
        <begin position="758"/>
        <end position="843"/>
    </location>
</feature>
<evidence type="ECO:0000313" key="4">
    <source>
        <dbReference type="Proteomes" id="UP000011087"/>
    </source>
</evidence>
<feature type="domain" description="IPT/TIG" evidence="1">
    <location>
        <begin position="1107"/>
        <end position="1185"/>
    </location>
</feature>
<organism evidence="2">
    <name type="scientific">Guillardia theta (strain CCMP2712)</name>
    <name type="common">Cryptophyte</name>
    <dbReference type="NCBI Taxonomy" id="905079"/>
    <lineage>
        <taxon>Eukaryota</taxon>
        <taxon>Cryptophyceae</taxon>
        <taxon>Pyrenomonadales</taxon>
        <taxon>Geminigeraceae</taxon>
        <taxon>Guillardia</taxon>
    </lineage>
</organism>
<dbReference type="eggNOG" id="KOG3610">
    <property type="taxonomic scope" value="Eukaryota"/>
</dbReference>
<feature type="domain" description="IPT/TIG" evidence="1">
    <location>
        <begin position="1964"/>
        <end position="2041"/>
    </location>
</feature>
<gene>
    <name evidence="2" type="ORF">GUITHDRAFT_142729</name>
</gene>